<dbReference type="Proteomes" id="UP000281553">
    <property type="component" value="Unassembled WGS sequence"/>
</dbReference>
<dbReference type="AlphaFoldDB" id="A0A3P7LHD9"/>
<protein>
    <submittedName>
        <fullName evidence="1">Uncharacterized protein</fullName>
    </submittedName>
</protein>
<sequence>MSKSTSEAKGDGTGFVGRVEVDGTVPVERLHLTLSSSKRCRRSLISEIEAFCKTRSFDMLTHDEVILVQLVLTTSRADVAITFSIRRETYFKLA</sequence>
<organism evidence="1 2">
    <name type="scientific">Dibothriocephalus latus</name>
    <name type="common">Fish tapeworm</name>
    <name type="synonym">Diphyllobothrium latum</name>
    <dbReference type="NCBI Taxonomy" id="60516"/>
    <lineage>
        <taxon>Eukaryota</taxon>
        <taxon>Metazoa</taxon>
        <taxon>Spiralia</taxon>
        <taxon>Lophotrochozoa</taxon>
        <taxon>Platyhelminthes</taxon>
        <taxon>Cestoda</taxon>
        <taxon>Eucestoda</taxon>
        <taxon>Diphyllobothriidea</taxon>
        <taxon>Diphyllobothriidae</taxon>
        <taxon>Dibothriocephalus</taxon>
    </lineage>
</organism>
<name>A0A3P7LHD9_DIBLA</name>
<keyword evidence="2" id="KW-1185">Reference proteome</keyword>
<dbReference type="EMBL" id="UYRU01054804">
    <property type="protein sequence ID" value="VDN12810.1"/>
    <property type="molecule type" value="Genomic_DNA"/>
</dbReference>
<reference evidence="1 2" key="1">
    <citation type="submission" date="2018-11" db="EMBL/GenBank/DDBJ databases">
        <authorList>
            <consortium name="Pathogen Informatics"/>
        </authorList>
    </citation>
    <scope>NUCLEOTIDE SEQUENCE [LARGE SCALE GENOMIC DNA]</scope>
</reference>
<evidence type="ECO:0000313" key="1">
    <source>
        <dbReference type="EMBL" id="VDN12810.1"/>
    </source>
</evidence>
<gene>
    <name evidence="1" type="ORF">DILT_LOCUS8641</name>
</gene>
<accession>A0A3P7LHD9</accession>
<evidence type="ECO:0000313" key="2">
    <source>
        <dbReference type="Proteomes" id="UP000281553"/>
    </source>
</evidence>
<proteinExistence type="predicted"/>